<dbReference type="Proteomes" id="UP000019151">
    <property type="component" value="Plasmid 2"/>
</dbReference>
<evidence type="ECO:0000313" key="4">
    <source>
        <dbReference type="Proteomes" id="UP000019151"/>
    </source>
</evidence>
<dbReference type="SUPFAM" id="SSF49464">
    <property type="entry name" value="Carboxypeptidase regulatory domain-like"/>
    <property type="match status" value="1"/>
</dbReference>
<keyword evidence="3" id="KW-0614">Plasmid</keyword>
<dbReference type="InParanoid" id="W0RRS1"/>
<dbReference type="eggNOG" id="ENOG502ZPE3">
    <property type="taxonomic scope" value="Bacteria"/>
</dbReference>
<organism evidence="3 4">
    <name type="scientific">Gemmatirosa kalamazoonensis</name>
    <dbReference type="NCBI Taxonomy" id="861299"/>
    <lineage>
        <taxon>Bacteria</taxon>
        <taxon>Pseudomonadati</taxon>
        <taxon>Gemmatimonadota</taxon>
        <taxon>Gemmatimonadia</taxon>
        <taxon>Gemmatimonadales</taxon>
        <taxon>Gemmatimonadaceae</taxon>
        <taxon>Gemmatirosa</taxon>
    </lineage>
</organism>
<proteinExistence type="predicted"/>
<dbReference type="Gene3D" id="2.60.40.1120">
    <property type="entry name" value="Carboxypeptidase-like, regulatory domain"/>
    <property type="match status" value="1"/>
</dbReference>
<accession>W0RRS1</accession>
<evidence type="ECO:0008006" key="5">
    <source>
        <dbReference type="Google" id="ProtNLM"/>
    </source>
</evidence>
<evidence type="ECO:0000256" key="2">
    <source>
        <dbReference type="SAM" id="SignalP"/>
    </source>
</evidence>
<feature type="chain" id="PRO_5004795326" description="Carboxypeptidase regulatory-like domain-containing protein" evidence="2">
    <location>
        <begin position="25"/>
        <end position="270"/>
    </location>
</feature>
<dbReference type="AlphaFoldDB" id="W0RRS1"/>
<keyword evidence="4" id="KW-1185">Reference proteome</keyword>
<evidence type="ECO:0000313" key="3">
    <source>
        <dbReference type="EMBL" id="AHG93396.1"/>
    </source>
</evidence>
<dbReference type="Pfam" id="PF13620">
    <property type="entry name" value="CarboxypepD_reg"/>
    <property type="match status" value="1"/>
</dbReference>
<feature type="signal peptide" evidence="2">
    <location>
        <begin position="1"/>
        <end position="24"/>
    </location>
</feature>
<keyword evidence="2" id="KW-0732">Signal</keyword>
<dbReference type="HOGENOM" id="CLU_082101_0_0_0"/>
<reference evidence="3 4" key="1">
    <citation type="journal article" date="2014" name="Genome Announc.">
        <title>Genome Sequence and Methylome of Soil Bacterium Gemmatirosa kalamazoonensis KBS708T, a Member of the Rarely Cultivated Gemmatimonadetes Phylum.</title>
        <authorList>
            <person name="Debruyn J.M."/>
            <person name="Radosevich M."/>
            <person name="Wommack K.E."/>
            <person name="Polson S.W."/>
            <person name="Hauser L.J."/>
            <person name="Fawaz M.N."/>
            <person name="Korlach J."/>
            <person name="Tsai Y.C."/>
        </authorList>
    </citation>
    <scope>NUCLEOTIDE SEQUENCE [LARGE SCALE GENOMIC DNA]</scope>
    <source>
        <strain evidence="3 4">KBS708</strain>
        <plasmid evidence="4">Plasmid 2</plasmid>
    </source>
</reference>
<protein>
    <recommendedName>
        <fullName evidence="5">Carboxypeptidase regulatory-like domain-containing protein</fullName>
    </recommendedName>
</protein>
<dbReference type="EMBL" id="CP007130">
    <property type="protein sequence ID" value="AHG93396.1"/>
    <property type="molecule type" value="Genomic_DNA"/>
</dbReference>
<dbReference type="PROSITE" id="PS51257">
    <property type="entry name" value="PROKAR_LIPOPROTEIN"/>
    <property type="match status" value="1"/>
</dbReference>
<dbReference type="KEGG" id="gba:J421_5861"/>
<geneLocation type="plasmid" evidence="3 4">
    <name>2</name>
</geneLocation>
<feature type="region of interest" description="Disordered" evidence="1">
    <location>
        <begin position="31"/>
        <end position="53"/>
    </location>
</feature>
<evidence type="ECO:0000256" key="1">
    <source>
        <dbReference type="SAM" id="MobiDB-lite"/>
    </source>
</evidence>
<sequence length="270" mass="28726">MRPFTLRHHLARPARALATVAVLAACAAADTADGGTPTEPTPPGSGQQNPSAGFVTGTVVDAAGRPLAGVQVFADNTLFYNTNAIGVTDAQGRYRIDVRQPIGTWHMTAQLTRTFAGRSYRFYLHPDVDTPFPGVDGAVRNFDWRLSGQTADGGFFGGPVYTHVDPRGWMADAEVDIEDIELTFTPVGPLVDGSTGAVHTIRLGGPAADKYVPIGKYRVTARWAPAGRPPRDAVLRLTNADAAYAAQLEVLWPTDGSGSIRMLELDVSAP</sequence>
<dbReference type="InterPro" id="IPR008969">
    <property type="entry name" value="CarboxyPept-like_regulatory"/>
</dbReference>
<name>W0RRS1_9BACT</name>
<gene>
    <name evidence="3" type="ORF">J421_5861</name>
</gene>